<keyword evidence="2" id="KW-1185">Reference proteome</keyword>
<evidence type="ECO:0000313" key="2">
    <source>
        <dbReference type="Proteomes" id="UP001218246"/>
    </source>
</evidence>
<dbReference type="RefSeq" id="WP_245999834.1">
    <property type="nucleotide sequence ID" value="NZ_JARRRY010000001.1"/>
</dbReference>
<protein>
    <submittedName>
        <fullName evidence="1">DUF2515 domain-containing protein</fullName>
    </submittedName>
</protein>
<dbReference type="EMBL" id="JARULN010000001">
    <property type="protein sequence ID" value="MDG5752812.1"/>
    <property type="molecule type" value="Genomic_DNA"/>
</dbReference>
<organism evidence="1 2">
    <name type="scientific">Ectobacillus antri</name>
    <dbReference type="NCBI Taxonomy" id="2486280"/>
    <lineage>
        <taxon>Bacteria</taxon>
        <taxon>Bacillati</taxon>
        <taxon>Bacillota</taxon>
        <taxon>Bacilli</taxon>
        <taxon>Bacillales</taxon>
        <taxon>Bacillaceae</taxon>
        <taxon>Ectobacillus</taxon>
    </lineage>
</organism>
<comment type="caution">
    <text evidence="1">The sequence shown here is derived from an EMBL/GenBank/DDBJ whole genome shotgun (WGS) entry which is preliminary data.</text>
</comment>
<proteinExistence type="predicted"/>
<accession>A0ABT6H1H0</accession>
<dbReference type="Pfam" id="PF10720">
    <property type="entry name" value="DUF2515"/>
    <property type="match status" value="1"/>
</dbReference>
<sequence>MSGGEYEAIQKRRKKTVWTDQDKAIITEIEALTWKGNVDNIARTHAYQEYYLQYPHVQWALLASMVSRNAGWNMTDLEGKYYPKMLSKDVRKRLFLTYERANWFIFSDAYPQLLVYAYSIRANKALFHLLQAFSVSVFMEREWELFWNEGNENRMMTALIINEQHMIQKPVIEHPYFKKHVFDSVLFKFQELLHFSAVLFPTVSGKLYGFSVHDFVDVHKRIELGKRLAWLLFHPEYNKQFEAFAKETVHTGSRMDYEQYFLFVKEPDTPILRDVYPIIPHQRHKMEDWFSTNEVLALFDPVEEQKQFDLTDWFLIKQKQLHVFSAFEQFLYRDE</sequence>
<name>A0ABT6H1H0_9BACI</name>
<evidence type="ECO:0000313" key="1">
    <source>
        <dbReference type="EMBL" id="MDG5752812.1"/>
    </source>
</evidence>
<dbReference type="InterPro" id="IPR019658">
    <property type="entry name" value="DUF2515"/>
</dbReference>
<reference evidence="1 2" key="1">
    <citation type="submission" date="2023-04" db="EMBL/GenBank/DDBJ databases">
        <title>Ectobacillus antri isolated from activated sludge.</title>
        <authorList>
            <person name="Yan P."/>
            <person name="Liu X."/>
        </authorList>
    </citation>
    <scope>NUCLEOTIDE SEQUENCE [LARGE SCALE GENOMIC DNA]</scope>
    <source>
        <strain evidence="1 2">C18H</strain>
    </source>
</reference>
<dbReference type="Proteomes" id="UP001218246">
    <property type="component" value="Unassembled WGS sequence"/>
</dbReference>
<gene>
    <name evidence="1" type="ORF">P6P90_02190</name>
</gene>